<evidence type="ECO:0000256" key="1">
    <source>
        <dbReference type="SAM" id="MobiDB-lite"/>
    </source>
</evidence>
<keyword evidence="2" id="KW-0812">Transmembrane</keyword>
<keyword evidence="4" id="KW-1185">Reference proteome</keyword>
<protein>
    <submittedName>
        <fullName evidence="3">Uncharacterized protein</fullName>
    </submittedName>
</protein>
<keyword evidence="2" id="KW-0472">Membrane</keyword>
<feature type="region of interest" description="Disordered" evidence="1">
    <location>
        <begin position="42"/>
        <end position="61"/>
    </location>
</feature>
<accession>A0A5B8RSU0</accession>
<evidence type="ECO:0000313" key="4">
    <source>
        <dbReference type="Proteomes" id="UP000321199"/>
    </source>
</evidence>
<evidence type="ECO:0000256" key="2">
    <source>
        <dbReference type="SAM" id="Phobius"/>
    </source>
</evidence>
<dbReference type="KEGG" id="cof:FOZ74_01290"/>
<dbReference type="AlphaFoldDB" id="A0A5B8RSU0"/>
<dbReference type="EMBL" id="CP042344">
    <property type="protein sequence ID" value="QEA11782.1"/>
    <property type="molecule type" value="Genomic_DNA"/>
</dbReference>
<feature type="transmembrane region" description="Helical" evidence="2">
    <location>
        <begin position="6"/>
        <end position="28"/>
    </location>
</feature>
<name>A0A5B8RSU0_9BURK</name>
<gene>
    <name evidence="3" type="ORF">FOZ74_01290</name>
</gene>
<reference evidence="3 4" key="1">
    <citation type="submission" date="2019-07" db="EMBL/GenBank/DDBJ databases">
        <title>Complete genome sequence of Comamonas sp. NLF 7-7 isolated from livestock.</title>
        <authorList>
            <person name="Kim D.H."/>
            <person name="Kim J.G."/>
        </authorList>
    </citation>
    <scope>NUCLEOTIDE SEQUENCE [LARGE SCALE GENOMIC DNA]</scope>
    <source>
        <strain evidence="3 4">NLF 7-7</strain>
    </source>
</reference>
<dbReference type="Proteomes" id="UP000321199">
    <property type="component" value="Chromosome"/>
</dbReference>
<evidence type="ECO:0000313" key="3">
    <source>
        <dbReference type="EMBL" id="QEA11782.1"/>
    </source>
</evidence>
<organism evidence="3 4">
    <name type="scientific">Comamonas flocculans</name>
    <dbReference type="NCBI Taxonomy" id="2597701"/>
    <lineage>
        <taxon>Bacteria</taxon>
        <taxon>Pseudomonadati</taxon>
        <taxon>Pseudomonadota</taxon>
        <taxon>Betaproteobacteria</taxon>
        <taxon>Burkholderiales</taxon>
        <taxon>Comamonadaceae</taxon>
        <taxon>Comamonas</taxon>
    </lineage>
</organism>
<keyword evidence="2" id="KW-1133">Transmembrane helix</keyword>
<sequence length="61" mass="7055">MPGNLSVPELLLLVLLGLISAVLGRWAGARWRARRHERAQAAARARESRQVRRARERRERD</sequence>
<proteinExistence type="predicted"/>